<dbReference type="InterPro" id="IPR036390">
    <property type="entry name" value="WH_DNA-bd_sf"/>
</dbReference>
<dbReference type="InterPro" id="IPR036388">
    <property type="entry name" value="WH-like_DNA-bd_sf"/>
</dbReference>
<keyword evidence="3" id="KW-0238">DNA-binding</keyword>
<dbReference type="EMBL" id="DWXE01000020">
    <property type="protein sequence ID" value="HJB90997.1"/>
    <property type="molecule type" value="Genomic_DNA"/>
</dbReference>
<evidence type="ECO:0000313" key="7">
    <source>
        <dbReference type="Proteomes" id="UP000886883"/>
    </source>
</evidence>
<sequence length="293" mass="33973">MQDFRMETFLAVCRHLNYTRAAEELCITQPAVSQHIRFLEEHYGCRLFASEGRRMALTPAGRILYSAALTMKHDEDLLRDQMREAAEDRHLAFGATVSIGEGALAGWMERFLKQCPQDRVQVTVSNTRTLLQMLDEGSIDFAFVEGYFSRNDYDLVVLSEEPFIAVTGSGHVFEREPRRLEDLLSETVLLREAGSGSREILERALKERQLSLEDFAARIEVNNIHVIKQLAAEGRGVTFAYRAAVKKELEEGKLREIRLQDFSIEHEFYFIWRKGSIYAQRYREIYRRFMEEG</sequence>
<comment type="caution">
    <text evidence="6">The sequence shown here is derived from an EMBL/GenBank/DDBJ whole genome shotgun (WGS) entry which is preliminary data.</text>
</comment>
<reference evidence="6" key="2">
    <citation type="submission" date="2021-04" db="EMBL/GenBank/DDBJ databases">
        <authorList>
            <person name="Gilroy R."/>
        </authorList>
    </citation>
    <scope>NUCLEOTIDE SEQUENCE</scope>
    <source>
        <strain evidence="6">USAMLcec3-2134</strain>
    </source>
</reference>
<dbReference type="PANTHER" id="PTHR30126:SF91">
    <property type="entry name" value="LYSR FAMILY TRANSCRIPTIONAL REGULATOR"/>
    <property type="match status" value="1"/>
</dbReference>
<protein>
    <submittedName>
        <fullName evidence="6">LysR family transcriptional regulator</fullName>
    </submittedName>
</protein>
<reference evidence="6" key="1">
    <citation type="journal article" date="2021" name="PeerJ">
        <title>Extensive microbial diversity within the chicken gut microbiome revealed by metagenomics and culture.</title>
        <authorList>
            <person name="Gilroy R."/>
            <person name="Ravi A."/>
            <person name="Getino M."/>
            <person name="Pursley I."/>
            <person name="Horton D.L."/>
            <person name="Alikhan N.F."/>
            <person name="Baker D."/>
            <person name="Gharbi K."/>
            <person name="Hall N."/>
            <person name="Watson M."/>
            <person name="Adriaenssens E.M."/>
            <person name="Foster-Nyarko E."/>
            <person name="Jarju S."/>
            <person name="Secka A."/>
            <person name="Antonio M."/>
            <person name="Oren A."/>
            <person name="Chaudhuri R.R."/>
            <person name="La Ragione R."/>
            <person name="Hildebrand F."/>
            <person name="Pallen M.J."/>
        </authorList>
    </citation>
    <scope>NUCLEOTIDE SEQUENCE</scope>
    <source>
        <strain evidence="6">USAMLcec3-2134</strain>
    </source>
</reference>
<dbReference type="Pfam" id="PF03466">
    <property type="entry name" value="LysR_substrate"/>
    <property type="match status" value="1"/>
</dbReference>
<organism evidence="6 7">
    <name type="scientific">Candidatus Eisenbergiella merdigallinarum</name>
    <dbReference type="NCBI Taxonomy" id="2838552"/>
    <lineage>
        <taxon>Bacteria</taxon>
        <taxon>Bacillati</taxon>
        <taxon>Bacillota</taxon>
        <taxon>Clostridia</taxon>
        <taxon>Lachnospirales</taxon>
        <taxon>Lachnospiraceae</taxon>
        <taxon>Eisenbergiella</taxon>
    </lineage>
</organism>
<dbReference type="Gene3D" id="3.40.190.10">
    <property type="entry name" value="Periplasmic binding protein-like II"/>
    <property type="match status" value="2"/>
</dbReference>
<keyword evidence="2" id="KW-0805">Transcription regulation</keyword>
<dbReference type="PRINTS" id="PR00039">
    <property type="entry name" value="HTHLYSR"/>
</dbReference>
<comment type="similarity">
    <text evidence="1">Belongs to the LysR transcriptional regulatory family.</text>
</comment>
<proteinExistence type="inferred from homology"/>
<evidence type="ECO:0000256" key="3">
    <source>
        <dbReference type="ARBA" id="ARBA00023125"/>
    </source>
</evidence>
<feature type="domain" description="HTH lysR-type" evidence="5">
    <location>
        <begin position="1"/>
        <end position="58"/>
    </location>
</feature>
<dbReference type="Proteomes" id="UP000886883">
    <property type="component" value="Unassembled WGS sequence"/>
</dbReference>
<gene>
    <name evidence="6" type="ORF">H9763_05945</name>
</gene>
<evidence type="ECO:0000256" key="1">
    <source>
        <dbReference type="ARBA" id="ARBA00009437"/>
    </source>
</evidence>
<dbReference type="Pfam" id="PF00126">
    <property type="entry name" value="HTH_1"/>
    <property type="match status" value="1"/>
</dbReference>
<dbReference type="SUPFAM" id="SSF53850">
    <property type="entry name" value="Periplasmic binding protein-like II"/>
    <property type="match status" value="1"/>
</dbReference>
<accession>A0A9D2SDU6</accession>
<dbReference type="GO" id="GO:0003700">
    <property type="term" value="F:DNA-binding transcription factor activity"/>
    <property type="evidence" value="ECO:0007669"/>
    <property type="project" value="InterPro"/>
</dbReference>
<dbReference type="PROSITE" id="PS50931">
    <property type="entry name" value="HTH_LYSR"/>
    <property type="match status" value="1"/>
</dbReference>
<dbReference type="PANTHER" id="PTHR30126">
    <property type="entry name" value="HTH-TYPE TRANSCRIPTIONAL REGULATOR"/>
    <property type="match status" value="1"/>
</dbReference>
<dbReference type="InterPro" id="IPR000847">
    <property type="entry name" value="LysR_HTH_N"/>
</dbReference>
<dbReference type="AlphaFoldDB" id="A0A9D2SDU6"/>
<keyword evidence="4" id="KW-0804">Transcription</keyword>
<evidence type="ECO:0000259" key="5">
    <source>
        <dbReference type="PROSITE" id="PS50931"/>
    </source>
</evidence>
<evidence type="ECO:0000313" key="6">
    <source>
        <dbReference type="EMBL" id="HJB90997.1"/>
    </source>
</evidence>
<dbReference type="InterPro" id="IPR005119">
    <property type="entry name" value="LysR_subst-bd"/>
</dbReference>
<dbReference type="Gene3D" id="1.10.10.10">
    <property type="entry name" value="Winged helix-like DNA-binding domain superfamily/Winged helix DNA-binding domain"/>
    <property type="match status" value="1"/>
</dbReference>
<name>A0A9D2SDU6_9FIRM</name>
<evidence type="ECO:0000256" key="2">
    <source>
        <dbReference type="ARBA" id="ARBA00023015"/>
    </source>
</evidence>
<dbReference type="GO" id="GO:0000976">
    <property type="term" value="F:transcription cis-regulatory region binding"/>
    <property type="evidence" value="ECO:0007669"/>
    <property type="project" value="TreeGrafter"/>
</dbReference>
<evidence type="ECO:0000256" key="4">
    <source>
        <dbReference type="ARBA" id="ARBA00023163"/>
    </source>
</evidence>
<dbReference type="SUPFAM" id="SSF46785">
    <property type="entry name" value="Winged helix' DNA-binding domain"/>
    <property type="match status" value="1"/>
</dbReference>